<dbReference type="EMBL" id="JBJVNE010000032">
    <property type="protein sequence ID" value="MFM9652793.1"/>
    <property type="molecule type" value="Genomic_DNA"/>
</dbReference>
<gene>
    <name evidence="1" type="ORF">ACKI1S_42670</name>
</gene>
<evidence type="ECO:0000313" key="2">
    <source>
        <dbReference type="Proteomes" id="UP001631993"/>
    </source>
</evidence>
<comment type="caution">
    <text evidence="1">The sequence shown here is derived from an EMBL/GenBank/DDBJ whole genome shotgun (WGS) entry which is preliminary data.</text>
</comment>
<proteinExistence type="predicted"/>
<protein>
    <submittedName>
        <fullName evidence="1">Uncharacterized protein</fullName>
    </submittedName>
</protein>
<evidence type="ECO:0000313" key="1">
    <source>
        <dbReference type="EMBL" id="MFM9652793.1"/>
    </source>
</evidence>
<keyword evidence="2" id="KW-1185">Reference proteome</keyword>
<dbReference type="Proteomes" id="UP001631993">
    <property type="component" value="Unassembled WGS sequence"/>
</dbReference>
<name>A0ABW9IWT6_STRGJ</name>
<organism evidence="1 2">
    <name type="scientific">Streptomyces galilaeus</name>
    <dbReference type="NCBI Taxonomy" id="33899"/>
    <lineage>
        <taxon>Bacteria</taxon>
        <taxon>Bacillati</taxon>
        <taxon>Actinomycetota</taxon>
        <taxon>Actinomycetes</taxon>
        <taxon>Kitasatosporales</taxon>
        <taxon>Streptomycetaceae</taxon>
        <taxon>Streptomyces</taxon>
    </lineage>
</organism>
<dbReference type="RefSeq" id="WP_409097786.1">
    <property type="nucleotide sequence ID" value="NZ_JBJVND010000044.1"/>
</dbReference>
<accession>A0ABW9IWT6</accession>
<sequence length="137" mass="14389">MTTSPNPASGAHTEQRMTALAGALYVANSVYTEALKSANPAATLDNICDALPEVMPEVLGVIKATPELIKVLTDDVADRLWAYTVVEYARVEAGDGYGYVFDLMVEALEKGGDPHSIRAAALGVPAKIRELAAEAAA</sequence>
<reference evidence="1 2" key="1">
    <citation type="submission" date="2024-12" db="EMBL/GenBank/DDBJ databases">
        <title>Forecasting of Potato common scab and diversities of Pathogenic streptomyces spp. in china.</title>
        <authorList>
            <person name="Handique U."/>
            <person name="Wu J."/>
        </authorList>
    </citation>
    <scope>NUCLEOTIDE SEQUENCE [LARGE SCALE GENOMIC DNA]</scope>
    <source>
        <strain evidence="1 2">ZRIMU1585</strain>
    </source>
</reference>